<name>A0A0A8ZP15_ARUDO</name>
<sequence length="26" mass="2855">MGTINKPRQTCSSICMKTHGPVTNIH</sequence>
<accession>A0A0A8ZP15</accession>
<dbReference type="AlphaFoldDB" id="A0A0A8ZP15"/>
<organism evidence="1">
    <name type="scientific">Arundo donax</name>
    <name type="common">Giant reed</name>
    <name type="synonym">Donax arundinaceus</name>
    <dbReference type="NCBI Taxonomy" id="35708"/>
    <lineage>
        <taxon>Eukaryota</taxon>
        <taxon>Viridiplantae</taxon>
        <taxon>Streptophyta</taxon>
        <taxon>Embryophyta</taxon>
        <taxon>Tracheophyta</taxon>
        <taxon>Spermatophyta</taxon>
        <taxon>Magnoliopsida</taxon>
        <taxon>Liliopsida</taxon>
        <taxon>Poales</taxon>
        <taxon>Poaceae</taxon>
        <taxon>PACMAD clade</taxon>
        <taxon>Arundinoideae</taxon>
        <taxon>Arundineae</taxon>
        <taxon>Arundo</taxon>
    </lineage>
</organism>
<evidence type="ECO:0000313" key="1">
    <source>
        <dbReference type="EMBL" id="JAD41119.1"/>
    </source>
</evidence>
<reference evidence="1" key="2">
    <citation type="journal article" date="2015" name="Data Brief">
        <title>Shoot transcriptome of the giant reed, Arundo donax.</title>
        <authorList>
            <person name="Barrero R.A."/>
            <person name="Guerrero F.D."/>
            <person name="Moolhuijzen P."/>
            <person name="Goolsby J.A."/>
            <person name="Tidwell J."/>
            <person name="Bellgard S.E."/>
            <person name="Bellgard M.I."/>
        </authorList>
    </citation>
    <scope>NUCLEOTIDE SEQUENCE</scope>
    <source>
        <tissue evidence="1">Shoot tissue taken approximately 20 cm above the soil surface</tissue>
    </source>
</reference>
<proteinExistence type="predicted"/>
<protein>
    <submittedName>
        <fullName evidence="1">Uncharacterized protein</fullName>
    </submittedName>
</protein>
<reference evidence="1" key="1">
    <citation type="submission" date="2014-09" db="EMBL/GenBank/DDBJ databases">
        <authorList>
            <person name="Magalhaes I.L.F."/>
            <person name="Oliveira U."/>
            <person name="Santos F.R."/>
            <person name="Vidigal T.H.D.A."/>
            <person name="Brescovit A.D."/>
            <person name="Santos A.J."/>
        </authorList>
    </citation>
    <scope>NUCLEOTIDE SEQUENCE</scope>
    <source>
        <tissue evidence="1">Shoot tissue taken approximately 20 cm above the soil surface</tissue>
    </source>
</reference>
<dbReference type="EMBL" id="GBRH01256776">
    <property type="protein sequence ID" value="JAD41119.1"/>
    <property type="molecule type" value="Transcribed_RNA"/>
</dbReference>